<accession>A0A1Y2BX22</accession>
<feature type="region of interest" description="Disordered" evidence="1">
    <location>
        <begin position="324"/>
        <end position="370"/>
    </location>
</feature>
<sequence length="732" mass="80022">MPVPEEGLKGDSKPSHVLAVALHRYLSAATSGPSLVAPPETGRSLKGDAAFEYLQRIVLATTAPAATLLLSLCLATKLLDAMRRKDDAMLKGFFYEAACEPVSQKVLAIWSVAMIIADANMNDNAFAATSWAQVTVFKEARVVAAWKRWAGDLMDWDFDIKEDEWKTFLSTGLIKSMCDQNHLFAVQVMLLQKAQAEKDKAVADELSQTQLHPTWTVSHHEQLKLQQQKLQEEQQLQQELLFQQQHQRQQSYNATFYATPPYSPVFQPRVSSLARRSLPVIPPNAQLQQQTQYSSASNARYSETLPPATAQHQYIQQRPNLYAQYSQQQQQPQIQLHPRPSIPRLSISSSSSYREPPGPAPTYTAPTYDSQSRVNSYSSLYDASSIGTATPVSTSCTTPLSVRLSQTPVEEFGFDNGWETGSTSTLVDNSSIVSTRRLAATLGRPPSFESFRDVGVSLRHQAQHQGYQQNGYVSSGLVQQTYHQPQPLPQQQQQQQQAWAIPSAVTPAKRTTSSSTSSSKDDDLLSTSLSSMGLGETPPANNTWGRSTHQPQNNSNQQSYDAWNGGTTPTNQHSTTTSIVSTSPSTHSYTSEKVRSSTDRYPKSTSAWSKYTTPSTTSTPSKYTPWKSSTSTTQPPAAAGIDAEPLCRCTKVYQTCLVCSGGNNTGSLGRSANGRVSSLPAAAVGSGYKDFLGFEAQQQQQQQQQQQKRGSGVIGGKGDGLVEGFGVVLLGI</sequence>
<feature type="region of interest" description="Disordered" evidence="1">
    <location>
        <begin position="484"/>
        <end position="638"/>
    </location>
</feature>
<proteinExistence type="predicted"/>
<evidence type="ECO:0000256" key="1">
    <source>
        <dbReference type="SAM" id="MobiDB-lite"/>
    </source>
</evidence>
<feature type="compositionally biased region" description="Basic and acidic residues" evidence="1">
    <location>
        <begin position="590"/>
        <end position="602"/>
    </location>
</feature>
<feature type="compositionally biased region" description="Polar residues" evidence="1">
    <location>
        <begin position="539"/>
        <end position="561"/>
    </location>
</feature>
<evidence type="ECO:0000313" key="3">
    <source>
        <dbReference type="Proteomes" id="UP000193642"/>
    </source>
</evidence>
<evidence type="ECO:0000313" key="2">
    <source>
        <dbReference type="EMBL" id="ORY39301.1"/>
    </source>
</evidence>
<feature type="compositionally biased region" description="Low complexity" evidence="1">
    <location>
        <begin position="324"/>
        <end position="368"/>
    </location>
</feature>
<organism evidence="2 3">
    <name type="scientific">Rhizoclosmatium globosum</name>
    <dbReference type="NCBI Taxonomy" id="329046"/>
    <lineage>
        <taxon>Eukaryota</taxon>
        <taxon>Fungi</taxon>
        <taxon>Fungi incertae sedis</taxon>
        <taxon>Chytridiomycota</taxon>
        <taxon>Chytridiomycota incertae sedis</taxon>
        <taxon>Chytridiomycetes</taxon>
        <taxon>Chytridiales</taxon>
        <taxon>Chytriomycetaceae</taxon>
        <taxon>Rhizoclosmatium</taxon>
    </lineage>
</organism>
<reference evidence="2 3" key="1">
    <citation type="submission" date="2016-07" db="EMBL/GenBank/DDBJ databases">
        <title>Pervasive Adenine N6-methylation of Active Genes in Fungi.</title>
        <authorList>
            <consortium name="DOE Joint Genome Institute"/>
            <person name="Mondo S.J."/>
            <person name="Dannebaum R.O."/>
            <person name="Kuo R.C."/>
            <person name="Labutti K."/>
            <person name="Haridas S."/>
            <person name="Kuo A."/>
            <person name="Salamov A."/>
            <person name="Ahrendt S.R."/>
            <person name="Lipzen A."/>
            <person name="Sullivan W."/>
            <person name="Andreopoulos W.B."/>
            <person name="Clum A."/>
            <person name="Lindquist E."/>
            <person name="Daum C."/>
            <person name="Ramamoorthy G.K."/>
            <person name="Gryganskyi A."/>
            <person name="Culley D."/>
            <person name="Magnuson J.K."/>
            <person name="James T.Y."/>
            <person name="O'Malley M.A."/>
            <person name="Stajich J.E."/>
            <person name="Spatafora J.W."/>
            <person name="Visel A."/>
            <person name="Grigoriev I.V."/>
        </authorList>
    </citation>
    <scope>NUCLEOTIDE SEQUENCE [LARGE SCALE GENOMIC DNA]</scope>
    <source>
        <strain evidence="2 3">JEL800</strain>
    </source>
</reference>
<feature type="compositionally biased region" description="Low complexity" evidence="1">
    <location>
        <begin position="697"/>
        <end position="707"/>
    </location>
</feature>
<dbReference type="OrthoDB" id="2161080at2759"/>
<feature type="non-terminal residue" evidence="2">
    <location>
        <position position="732"/>
    </location>
</feature>
<feature type="compositionally biased region" description="Low complexity" evidence="1">
    <location>
        <begin position="567"/>
        <end position="588"/>
    </location>
</feature>
<comment type="caution">
    <text evidence="2">The sequence shown here is derived from an EMBL/GenBank/DDBJ whole genome shotgun (WGS) entry which is preliminary data.</text>
</comment>
<name>A0A1Y2BX22_9FUNG</name>
<dbReference type="AlphaFoldDB" id="A0A1Y2BX22"/>
<feature type="compositionally biased region" description="Low complexity" evidence="1">
    <location>
        <begin position="484"/>
        <end position="497"/>
    </location>
</feature>
<keyword evidence="3" id="KW-1185">Reference proteome</keyword>
<feature type="region of interest" description="Disordered" evidence="1">
    <location>
        <begin position="696"/>
        <end position="715"/>
    </location>
</feature>
<dbReference type="EMBL" id="MCGO01000040">
    <property type="protein sequence ID" value="ORY39301.1"/>
    <property type="molecule type" value="Genomic_DNA"/>
</dbReference>
<protein>
    <submittedName>
        <fullName evidence="2">Uncharacterized protein</fullName>
    </submittedName>
</protein>
<feature type="compositionally biased region" description="Low complexity" evidence="1">
    <location>
        <begin position="608"/>
        <end position="633"/>
    </location>
</feature>
<gene>
    <name evidence="2" type="ORF">BCR33DRAFT_720135</name>
</gene>
<dbReference type="Proteomes" id="UP000193642">
    <property type="component" value="Unassembled WGS sequence"/>
</dbReference>